<proteinExistence type="predicted"/>
<protein>
    <submittedName>
        <fullName evidence="2">Uncharacterized protein</fullName>
    </submittedName>
</protein>
<gene>
    <name evidence="2" type="ORF">A4R35_00965</name>
</gene>
<sequence length="117" mass="13444">MVYWSHAEAPPRAMFSLAGRNASERTPLPPLLHLLGGRRYLWIGGFSLIPRPWLKHMRWPKQADVWGSRGEKQRMEKDLPAPGLRWQPGPLLERGKQAISNCSFLLAFLDSSKRQEL</sequence>
<comment type="caution">
    <text evidence="2">The sequence shown here is derived from an EMBL/GenBank/DDBJ whole genome shotgun (WGS) entry which is preliminary data.</text>
</comment>
<feature type="compositionally biased region" description="Basic and acidic residues" evidence="1">
    <location>
        <begin position="69"/>
        <end position="79"/>
    </location>
</feature>
<reference evidence="2 3" key="1">
    <citation type="submission" date="2016-08" db="EMBL/GenBank/DDBJ databases">
        <title>Analysis of Carbohydrate Active Enzymes in Thermogemmatispora T81 Reveals Carbohydrate Degradation Ability.</title>
        <authorList>
            <person name="Tomazini A."/>
            <person name="Lal S."/>
            <person name="Stott M."/>
            <person name="Henrissat B."/>
            <person name="Polikarpov I."/>
            <person name="Sparling R."/>
            <person name="Levin D.B."/>
        </authorList>
    </citation>
    <scope>NUCLEOTIDE SEQUENCE [LARGE SCALE GENOMIC DNA]</scope>
    <source>
        <strain evidence="2 3">T81</strain>
    </source>
</reference>
<name>A0A328VEW7_9CHLR</name>
<evidence type="ECO:0000313" key="3">
    <source>
        <dbReference type="Proteomes" id="UP000248706"/>
    </source>
</evidence>
<dbReference type="RefSeq" id="WP_112425695.1">
    <property type="nucleotide sequence ID" value="NZ_MCIF01000002.1"/>
</dbReference>
<dbReference type="Proteomes" id="UP000248706">
    <property type="component" value="Unassembled WGS sequence"/>
</dbReference>
<accession>A0A328VEW7</accession>
<dbReference type="AlphaFoldDB" id="A0A328VEW7"/>
<dbReference type="EMBL" id="MCIF01000002">
    <property type="protein sequence ID" value="RAQ94083.1"/>
    <property type="molecule type" value="Genomic_DNA"/>
</dbReference>
<evidence type="ECO:0000256" key="1">
    <source>
        <dbReference type="SAM" id="MobiDB-lite"/>
    </source>
</evidence>
<evidence type="ECO:0000313" key="2">
    <source>
        <dbReference type="EMBL" id="RAQ94083.1"/>
    </source>
</evidence>
<keyword evidence="3" id="KW-1185">Reference proteome</keyword>
<organism evidence="2 3">
    <name type="scientific">Thermogemmatispora tikiterensis</name>
    <dbReference type="NCBI Taxonomy" id="1825093"/>
    <lineage>
        <taxon>Bacteria</taxon>
        <taxon>Bacillati</taxon>
        <taxon>Chloroflexota</taxon>
        <taxon>Ktedonobacteria</taxon>
        <taxon>Thermogemmatisporales</taxon>
        <taxon>Thermogemmatisporaceae</taxon>
        <taxon>Thermogemmatispora</taxon>
    </lineage>
</organism>
<feature type="region of interest" description="Disordered" evidence="1">
    <location>
        <begin position="65"/>
        <end position="86"/>
    </location>
</feature>